<dbReference type="CDD" id="cd01167">
    <property type="entry name" value="bac_FRK"/>
    <property type="match status" value="1"/>
</dbReference>
<dbReference type="AlphaFoldDB" id="A0A5C4U419"/>
<organism evidence="7 8">
    <name type="scientific">Corynebacterium tapiri</name>
    <dbReference type="NCBI Taxonomy" id="1448266"/>
    <lineage>
        <taxon>Bacteria</taxon>
        <taxon>Bacillati</taxon>
        <taxon>Actinomycetota</taxon>
        <taxon>Actinomycetes</taxon>
        <taxon>Mycobacteriales</taxon>
        <taxon>Corynebacteriaceae</taxon>
        <taxon>Corynebacterium</taxon>
    </lineage>
</organism>
<dbReference type="InterPro" id="IPR011611">
    <property type="entry name" value="PfkB_dom"/>
</dbReference>
<dbReference type="InterPro" id="IPR050306">
    <property type="entry name" value="PfkB_Carbo_kinase"/>
</dbReference>
<name>A0A5C4U419_9CORY</name>
<keyword evidence="8" id="KW-1185">Reference proteome</keyword>
<dbReference type="PANTHER" id="PTHR43085">
    <property type="entry name" value="HEXOKINASE FAMILY MEMBER"/>
    <property type="match status" value="1"/>
</dbReference>
<comment type="similarity">
    <text evidence="1">Belongs to the carbohydrate kinase PfkB family.</text>
</comment>
<evidence type="ECO:0000256" key="4">
    <source>
        <dbReference type="ARBA" id="ARBA00022777"/>
    </source>
</evidence>
<keyword evidence="5" id="KW-0067">ATP-binding</keyword>
<proteinExistence type="inferred from homology"/>
<dbReference type="SUPFAM" id="SSF53613">
    <property type="entry name" value="Ribokinase-like"/>
    <property type="match status" value="1"/>
</dbReference>
<dbReference type="Gene3D" id="3.40.1190.20">
    <property type="match status" value="1"/>
</dbReference>
<dbReference type="PANTHER" id="PTHR43085:SF1">
    <property type="entry name" value="PSEUDOURIDINE KINASE-RELATED"/>
    <property type="match status" value="1"/>
</dbReference>
<dbReference type="Proteomes" id="UP000312032">
    <property type="component" value="Unassembled WGS sequence"/>
</dbReference>
<dbReference type="InterPro" id="IPR029056">
    <property type="entry name" value="Ribokinase-like"/>
</dbReference>
<dbReference type="GO" id="GO:0016301">
    <property type="term" value="F:kinase activity"/>
    <property type="evidence" value="ECO:0007669"/>
    <property type="project" value="UniProtKB-KW"/>
</dbReference>
<evidence type="ECO:0000259" key="6">
    <source>
        <dbReference type="Pfam" id="PF00294"/>
    </source>
</evidence>
<evidence type="ECO:0000313" key="7">
    <source>
        <dbReference type="EMBL" id="TNL97265.1"/>
    </source>
</evidence>
<evidence type="ECO:0000256" key="2">
    <source>
        <dbReference type="ARBA" id="ARBA00022679"/>
    </source>
</evidence>
<evidence type="ECO:0000256" key="1">
    <source>
        <dbReference type="ARBA" id="ARBA00010688"/>
    </source>
</evidence>
<keyword evidence="4 7" id="KW-0418">Kinase</keyword>
<dbReference type="Pfam" id="PF00294">
    <property type="entry name" value="PfkB"/>
    <property type="match status" value="1"/>
</dbReference>
<accession>A0A5C4U419</accession>
<feature type="domain" description="Carbohydrate kinase PfkB" evidence="6">
    <location>
        <begin position="3"/>
        <end position="280"/>
    </location>
</feature>
<keyword evidence="3" id="KW-0547">Nucleotide-binding</keyword>
<gene>
    <name evidence="7" type="ORF">FHE74_06200</name>
</gene>
<dbReference type="EMBL" id="VDHJ01000008">
    <property type="protein sequence ID" value="TNL97265.1"/>
    <property type="molecule type" value="Genomic_DNA"/>
</dbReference>
<sequence length="290" mass="30344">MISVYGEGLVDLVPTDHSPLAPLQPALGGGPFNAAISAARLGSSVQFHSRLSTDHFGQQLANALTDEGVNLDYLERGPEPTTLAVTSIDDTGSATYSFYVEGTADRLHSPVLAEPRVAAFGTLSLALPPAADRYVEAAKELAAQGCIVALDPNIRPLSDTAEHRARLAGMLQHVSILKLSEEELEFFSDISLDVPVVVTTRGEDGLVIAVGGNRIEIPGVPTTVKDTIGAGDTIFGAICAQLDQAEATPGNLLEQGWERIGRYAVTAAAITCSRTGAQPPSADEVEGMLS</sequence>
<dbReference type="GO" id="GO:0005524">
    <property type="term" value="F:ATP binding"/>
    <property type="evidence" value="ECO:0007669"/>
    <property type="project" value="UniProtKB-KW"/>
</dbReference>
<evidence type="ECO:0000256" key="3">
    <source>
        <dbReference type="ARBA" id="ARBA00022741"/>
    </source>
</evidence>
<dbReference type="OrthoDB" id="9795789at2"/>
<reference evidence="7 8" key="1">
    <citation type="submission" date="2019-06" db="EMBL/GenBank/DDBJ databases">
        <authorList>
            <person name="Li J."/>
        </authorList>
    </citation>
    <scope>NUCLEOTIDE SEQUENCE [LARGE SCALE GENOMIC DNA]</scope>
    <source>
        <strain evidence="7 8">LMG 28165</strain>
    </source>
</reference>
<dbReference type="RefSeq" id="WP_139465647.1">
    <property type="nucleotide sequence ID" value="NZ_VDHJ01000008.1"/>
</dbReference>
<evidence type="ECO:0000313" key="8">
    <source>
        <dbReference type="Proteomes" id="UP000312032"/>
    </source>
</evidence>
<protein>
    <submittedName>
        <fullName evidence="7">Carbohydrate kinase</fullName>
    </submittedName>
</protein>
<evidence type="ECO:0000256" key="5">
    <source>
        <dbReference type="ARBA" id="ARBA00022840"/>
    </source>
</evidence>
<comment type="caution">
    <text evidence="7">The sequence shown here is derived from an EMBL/GenBank/DDBJ whole genome shotgun (WGS) entry which is preliminary data.</text>
</comment>
<keyword evidence="2" id="KW-0808">Transferase</keyword>